<evidence type="ECO:0008006" key="4">
    <source>
        <dbReference type="Google" id="ProtNLM"/>
    </source>
</evidence>
<sequence length="373" mass="40924">MAKSAEKKAVNATVKKAAGKTSATLTAKRKGSAVSDLEDSDTNDAAKKRPKRLRKPSRRAKEAKEAEEDEDTGEDDTSDGSSTDDEDSDKVVEVDAGSIADGSEAPIEVDDDDVVSLKEAEVVALKGETTRDLDLFFTQSTKLKLKSPLDGSVTIEIGRWCTVCRDDLKAKGFKHRPRGWLVGGNSSLRRHIASRHYSLYQTRCKEADIKESKEAIPSKVRKAREAVAAAASKTTKTAVQSSLDGVVQKLAKIPEFNKWTVLDAVSTLIVVCNLPLALADEVAFTNVLVVMRPKTTREELLTTWTVRQNICNKFVEYISNIKAAIENTPGEVSVNWDLWTREHTSDPCFGITGQWIDVSPDGWKLRSEASSPK</sequence>
<feature type="region of interest" description="Disordered" evidence="1">
    <location>
        <begin position="1"/>
        <end position="91"/>
    </location>
</feature>
<feature type="compositionally biased region" description="Low complexity" evidence="1">
    <location>
        <begin position="10"/>
        <end position="21"/>
    </location>
</feature>
<reference evidence="2 3" key="1">
    <citation type="journal article" date="2012" name="BMC Genomics">
        <title>Comparative genomics of the white-rot fungi, Phanerochaete carnosa and P. chrysosporium, to elucidate the genetic basis of the distinct wood types they colonize.</title>
        <authorList>
            <person name="Suzuki H."/>
            <person name="MacDonald J."/>
            <person name="Syed K."/>
            <person name="Salamov A."/>
            <person name="Hori C."/>
            <person name="Aerts A."/>
            <person name="Henrissat B."/>
            <person name="Wiebenga A."/>
            <person name="vanKuyk P.A."/>
            <person name="Barry K."/>
            <person name="Lindquist E."/>
            <person name="LaButti K."/>
            <person name="Lapidus A."/>
            <person name="Lucas S."/>
            <person name="Coutinho P."/>
            <person name="Gong Y."/>
            <person name="Samejima M."/>
            <person name="Mahadevan R."/>
            <person name="Abou-Zaid M."/>
            <person name="de Vries R.P."/>
            <person name="Igarashi K."/>
            <person name="Yadav J.S."/>
            <person name="Grigoriev I.V."/>
            <person name="Master E.R."/>
        </authorList>
    </citation>
    <scope>NUCLEOTIDE SEQUENCE [LARGE SCALE GENOMIC DNA]</scope>
    <source>
        <strain evidence="2 3">HHB-10118-sp</strain>
    </source>
</reference>
<evidence type="ECO:0000256" key="1">
    <source>
        <dbReference type="SAM" id="MobiDB-lite"/>
    </source>
</evidence>
<dbReference type="OrthoDB" id="2724167at2759"/>
<dbReference type="KEGG" id="pco:PHACADRAFT_189225"/>
<dbReference type="AlphaFoldDB" id="K5WDI4"/>
<evidence type="ECO:0000313" key="2">
    <source>
        <dbReference type="EMBL" id="EKM48237.1"/>
    </source>
</evidence>
<protein>
    <recommendedName>
        <fullName evidence="4">BED-type domain-containing protein</fullName>
    </recommendedName>
</protein>
<proteinExistence type="predicted"/>
<accession>K5WDI4</accession>
<keyword evidence="3" id="KW-1185">Reference proteome</keyword>
<feature type="compositionally biased region" description="Basic residues" evidence="1">
    <location>
        <begin position="48"/>
        <end position="58"/>
    </location>
</feature>
<dbReference type="GeneID" id="18910542"/>
<organism evidence="2 3">
    <name type="scientific">Phanerochaete carnosa (strain HHB-10118-sp)</name>
    <name type="common">White-rot fungus</name>
    <name type="synonym">Peniophora carnosa</name>
    <dbReference type="NCBI Taxonomy" id="650164"/>
    <lineage>
        <taxon>Eukaryota</taxon>
        <taxon>Fungi</taxon>
        <taxon>Dikarya</taxon>
        <taxon>Basidiomycota</taxon>
        <taxon>Agaricomycotina</taxon>
        <taxon>Agaricomycetes</taxon>
        <taxon>Polyporales</taxon>
        <taxon>Phanerochaetaceae</taxon>
        <taxon>Phanerochaete</taxon>
    </lineage>
</organism>
<dbReference type="InParanoid" id="K5WDI4"/>
<name>K5WDI4_PHACS</name>
<evidence type="ECO:0000313" key="3">
    <source>
        <dbReference type="Proteomes" id="UP000008370"/>
    </source>
</evidence>
<gene>
    <name evidence="2" type="ORF">PHACADRAFT_189225</name>
</gene>
<dbReference type="EMBL" id="JH931271">
    <property type="protein sequence ID" value="EKM48237.1"/>
    <property type="molecule type" value="Genomic_DNA"/>
</dbReference>
<feature type="compositionally biased region" description="Acidic residues" evidence="1">
    <location>
        <begin position="65"/>
        <end position="88"/>
    </location>
</feature>
<dbReference type="HOGENOM" id="CLU_742086_0_0_1"/>
<dbReference type="RefSeq" id="XP_007403211.1">
    <property type="nucleotide sequence ID" value="XM_007403149.1"/>
</dbReference>
<dbReference type="Proteomes" id="UP000008370">
    <property type="component" value="Unassembled WGS sequence"/>
</dbReference>